<accession>A0A6N6JHE5</accession>
<evidence type="ECO:0000259" key="1">
    <source>
        <dbReference type="Pfam" id="PF04101"/>
    </source>
</evidence>
<dbReference type="Proteomes" id="UP000436822">
    <property type="component" value="Unassembled WGS sequence"/>
</dbReference>
<comment type="caution">
    <text evidence="2">The sequence shown here is derived from an EMBL/GenBank/DDBJ whole genome shotgun (WGS) entry which is preliminary data.</text>
</comment>
<name>A0A6N6JHE5_9RHOB</name>
<keyword evidence="3" id="KW-1185">Reference proteome</keyword>
<feature type="domain" description="Glycosyl transferase family 28 C-terminal" evidence="1">
    <location>
        <begin position="576"/>
        <end position="654"/>
    </location>
</feature>
<reference evidence="2 3" key="1">
    <citation type="submission" date="2019-12" db="EMBL/GenBank/DDBJ databases">
        <title>Litoreibacter badius sp. nov., a novel bacteriochlorophyll a-containing bacterium in the genus Litoreibacter.</title>
        <authorList>
            <person name="Kanamuro M."/>
            <person name="Takabe Y."/>
            <person name="Mori K."/>
            <person name="Takaichi S."/>
            <person name="Hanada S."/>
        </authorList>
    </citation>
    <scope>NUCLEOTIDE SEQUENCE [LARGE SCALE GENOMIC DNA]</scope>
    <source>
        <strain evidence="2 3">K6</strain>
    </source>
</reference>
<dbReference type="PANTHER" id="PTHR21015">
    <property type="entry name" value="UDP-N-ACETYLGLUCOSAMINE--N-ACETYLMURAMYL-(PENTAPEPTIDE) PYROPHOSPHORYL-UNDECAPRENOL N-ACETYLGLUCOSAMINE TRANSFERASE 1"/>
    <property type="match status" value="1"/>
</dbReference>
<dbReference type="Gene3D" id="3.40.50.2000">
    <property type="entry name" value="Glycogen Phosphorylase B"/>
    <property type="match status" value="1"/>
</dbReference>
<dbReference type="Pfam" id="PF04101">
    <property type="entry name" value="Glyco_tran_28_C"/>
    <property type="match status" value="1"/>
</dbReference>
<dbReference type="OrthoDB" id="8549922at2"/>
<evidence type="ECO:0000313" key="2">
    <source>
        <dbReference type="EMBL" id="GFE65367.1"/>
    </source>
</evidence>
<dbReference type="EMBL" id="BLJE01000002">
    <property type="protein sequence ID" value="GFE65367.1"/>
    <property type="molecule type" value="Genomic_DNA"/>
</dbReference>
<gene>
    <name evidence="2" type="ORF">KIN_24410</name>
</gene>
<organism evidence="2 3">
    <name type="scientific">Litoreibacter roseus</name>
    <dbReference type="NCBI Taxonomy" id="2601869"/>
    <lineage>
        <taxon>Bacteria</taxon>
        <taxon>Pseudomonadati</taxon>
        <taxon>Pseudomonadota</taxon>
        <taxon>Alphaproteobacteria</taxon>
        <taxon>Rhodobacterales</taxon>
        <taxon>Roseobacteraceae</taxon>
        <taxon>Litoreibacter</taxon>
    </lineage>
</organism>
<dbReference type="PANTHER" id="PTHR21015:SF28">
    <property type="entry name" value="SLL1722 PROTEIN"/>
    <property type="match status" value="1"/>
</dbReference>
<protein>
    <recommendedName>
        <fullName evidence="1">Glycosyl transferase family 28 C-terminal domain-containing protein</fullName>
    </recommendedName>
</protein>
<sequence>MILLISGQKSARAFDGLLLFATQLDRRGHSVTIDARCMPDEVTKQQKFEAAPFLVDHQEVSPDIVLVVGADAISDEVQVFLRALQLDADVPIWTLGYFADRQDEITAQNKIAYTIGREPKLLNLAGPQRPALLEGCSAPLTFQIAETPDQQAGDPARLIVYVPFEDLEEPGVLQDLARIGYSAKIKLHVLTNGKGKELIRQSRYGVLSVFGYSELPPADIMNYADIVAFFGGGIAGERMMALALGAMGAGKVVIDCTGPAVLTTDGAPALKGPEHVHSLSAYLEDVVLDNRLEIGRRIQKSDWLRQFDLKKIEQDLRVTQPEARPAETSRTVYFPTNGNGLGHAQRCALIGEAMSMDSNLSFAAFPSCIDMLQSRGFACTPMVSRSVEHDDPYAADLVNHLRLRDLLSQSDQLVFDGGYVFDSVYRVISALQIPAIWIRRGLWQAGQIHPTALERERVFSRVIVPQEAFDELNTDYSTGGSVHHVGPIVRLNASSDADPAELRARLSAHFGKPIETLVVTMLGGGVASDRTAQTQLLCSLLEQRKDCLHLVIAWPNAVIADGLHGWNNTQVVRTSHTQDLCRAADLTVSAVGYNSFHEILYANVPSILIPQSAPYLDDQERRARAAADRGLATLVLESELLTLEREVSAFLDDGKADDIRAALAQTALPDPGNLAAATLIEEGLGA</sequence>
<dbReference type="InterPro" id="IPR007235">
    <property type="entry name" value="Glyco_trans_28_C"/>
</dbReference>
<proteinExistence type="predicted"/>
<evidence type="ECO:0000313" key="3">
    <source>
        <dbReference type="Proteomes" id="UP000436822"/>
    </source>
</evidence>
<dbReference type="SUPFAM" id="SSF53756">
    <property type="entry name" value="UDP-Glycosyltransferase/glycogen phosphorylase"/>
    <property type="match status" value="1"/>
</dbReference>
<dbReference type="GO" id="GO:0016758">
    <property type="term" value="F:hexosyltransferase activity"/>
    <property type="evidence" value="ECO:0007669"/>
    <property type="project" value="InterPro"/>
</dbReference>
<dbReference type="RefSeq" id="WP_159807220.1">
    <property type="nucleotide sequence ID" value="NZ_BLJE01000002.1"/>
</dbReference>
<dbReference type="AlphaFoldDB" id="A0A6N6JHE5"/>